<evidence type="ECO:0000313" key="14">
    <source>
        <dbReference type="EMBL" id="VFB13833.1"/>
    </source>
</evidence>
<protein>
    <recommendedName>
        <fullName evidence="3">CRISPR system single-strand-specific deoxyribonuclease Cas10/Csm1 (subtype III-A)</fullName>
    </recommendedName>
    <alternativeName>
        <fullName evidence="12">Cyclic oligoadenylate synthase</fullName>
    </alternativeName>
</protein>
<dbReference type="Gene3D" id="3.30.70.270">
    <property type="match status" value="1"/>
</dbReference>
<evidence type="ECO:0000256" key="2">
    <source>
        <dbReference type="ARBA" id="ARBA00005700"/>
    </source>
</evidence>
<accession>A0A449I2W8</accession>
<evidence type="ECO:0000256" key="12">
    <source>
        <dbReference type="ARBA" id="ARBA00032922"/>
    </source>
</evidence>
<dbReference type="GO" id="GO:0005524">
    <property type="term" value="F:ATP binding"/>
    <property type="evidence" value="ECO:0007669"/>
    <property type="project" value="UniProtKB-KW"/>
</dbReference>
<evidence type="ECO:0000259" key="13">
    <source>
        <dbReference type="PROSITE" id="PS50887"/>
    </source>
</evidence>
<dbReference type="InterPro" id="IPR041062">
    <property type="entry name" value="Csm1_B"/>
</dbReference>
<name>A0A449I2W8_9BACE</name>
<comment type="similarity">
    <text evidence="2">Belongs to the CRISPR-associated Cas10/Csm1 family.</text>
</comment>
<dbReference type="RefSeq" id="WP_131752074.1">
    <property type="nucleotide sequence ID" value="NZ_CAACYH010000004.1"/>
</dbReference>
<evidence type="ECO:0000256" key="6">
    <source>
        <dbReference type="ARBA" id="ARBA00022741"/>
    </source>
</evidence>
<evidence type="ECO:0000256" key="8">
    <source>
        <dbReference type="ARBA" id="ARBA00022801"/>
    </source>
</evidence>
<dbReference type="InterPro" id="IPR000160">
    <property type="entry name" value="GGDEF_dom"/>
</dbReference>
<dbReference type="Pfam" id="PF18211">
    <property type="entry name" value="Csm1_B"/>
    <property type="match status" value="1"/>
</dbReference>
<dbReference type="GO" id="GO:0016740">
    <property type="term" value="F:transferase activity"/>
    <property type="evidence" value="ECO:0007669"/>
    <property type="project" value="UniProtKB-KW"/>
</dbReference>
<evidence type="ECO:0000256" key="10">
    <source>
        <dbReference type="ARBA" id="ARBA00022840"/>
    </source>
</evidence>
<dbReference type="PROSITE" id="PS50887">
    <property type="entry name" value="GGDEF"/>
    <property type="match status" value="1"/>
</dbReference>
<comment type="cofactor">
    <cofactor evidence="1">
        <name>a divalent metal cation</name>
        <dbReference type="ChEBI" id="CHEBI:60240"/>
    </cofactor>
</comment>
<dbReference type="OrthoDB" id="9768769at2"/>
<evidence type="ECO:0000256" key="5">
    <source>
        <dbReference type="ARBA" id="ARBA00022722"/>
    </source>
</evidence>
<dbReference type="Gene3D" id="1.10.3210.10">
    <property type="entry name" value="Hypothetical protein af1432"/>
    <property type="match status" value="1"/>
</dbReference>
<evidence type="ECO:0000256" key="9">
    <source>
        <dbReference type="ARBA" id="ARBA00022839"/>
    </source>
</evidence>
<dbReference type="AlphaFoldDB" id="A0A449I2W8"/>
<evidence type="ECO:0000256" key="4">
    <source>
        <dbReference type="ARBA" id="ARBA00022679"/>
    </source>
</evidence>
<keyword evidence="4" id="KW-0808">Transferase</keyword>
<reference evidence="14 15" key="1">
    <citation type="submission" date="2019-02" db="EMBL/GenBank/DDBJ databases">
        <authorList>
            <consortium name="Pathogen Informatics"/>
        </authorList>
    </citation>
    <scope>NUCLEOTIDE SEQUENCE [LARGE SCALE GENOMIC DNA]</scope>
    <source>
        <strain evidence="14 15">3012STDY7078512</strain>
    </source>
</reference>
<dbReference type="GO" id="GO:0004527">
    <property type="term" value="F:exonuclease activity"/>
    <property type="evidence" value="ECO:0007669"/>
    <property type="project" value="UniProtKB-KW"/>
</dbReference>
<evidence type="ECO:0000256" key="1">
    <source>
        <dbReference type="ARBA" id="ARBA00001968"/>
    </source>
</evidence>
<dbReference type="InterPro" id="IPR052117">
    <property type="entry name" value="Cas10/Csm1_subtype-III-A"/>
</dbReference>
<dbReference type="InterPro" id="IPR043128">
    <property type="entry name" value="Rev_trsase/Diguanyl_cyclase"/>
</dbReference>
<dbReference type="SUPFAM" id="SSF109604">
    <property type="entry name" value="HD-domain/PDEase-like"/>
    <property type="match status" value="1"/>
</dbReference>
<evidence type="ECO:0000256" key="11">
    <source>
        <dbReference type="ARBA" id="ARBA00023118"/>
    </source>
</evidence>
<keyword evidence="8" id="KW-0378">Hydrolase</keyword>
<dbReference type="InterPro" id="IPR006674">
    <property type="entry name" value="HD_domain"/>
</dbReference>
<dbReference type="InterPro" id="IPR013408">
    <property type="entry name" value="Cas10/Csm1"/>
</dbReference>
<evidence type="ECO:0000256" key="3">
    <source>
        <dbReference type="ARBA" id="ARBA00014333"/>
    </source>
</evidence>
<dbReference type="Pfam" id="PF22335">
    <property type="entry name" value="Cas10-Cmr2_palm2"/>
    <property type="match status" value="1"/>
</dbReference>
<dbReference type="GO" id="GO:0051607">
    <property type="term" value="P:defense response to virus"/>
    <property type="evidence" value="ECO:0007669"/>
    <property type="project" value="UniProtKB-KW"/>
</dbReference>
<dbReference type="PANTHER" id="PTHR36528:SF1">
    <property type="entry name" value="CRISPR SYSTEM SINGLE-STRAND-SPECIFIC DEOXYRIBONUCLEASE CAS10_CSM1 (SUBTYPE III-A)"/>
    <property type="match status" value="1"/>
</dbReference>
<evidence type="ECO:0000256" key="7">
    <source>
        <dbReference type="ARBA" id="ARBA00022759"/>
    </source>
</evidence>
<keyword evidence="9" id="KW-0269">Exonuclease</keyword>
<dbReference type="Pfam" id="PF01966">
    <property type="entry name" value="HD"/>
    <property type="match status" value="1"/>
</dbReference>
<feature type="domain" description="GGDEF" evidence="13">
    <location>
        <begin position="563"/>
        <end position="707"/>
    </location>
</feature>
<dbReference type="PANTHER" id="PTHR36528">
    <property type="entry name" value="CRISPR SYSTEM SINGLE-STRAND-SPECIFIC DEOXYRIBONUCLEASE CAS10/CSM1 (SUBTYPE III-A)"/>
    <property type="match status" value="1"/>
</dbReference>
<keyword evidence="11" id="KW-0051">Antiviral defense</keyword>
<dbReference type="EMBL" id="CAACYH010000004">
    <property type="protein sequence ID" value="VFB13833.1"/>
    <property type="molecule type" value="Genomic_DNA"/>
</dbReference>
<evidence type="ECO:0000313" key="15">
    <source>
        <dbReference type="Proteomes" id="UP000396835"/>
    </source>
</evidence>
<sequence length="827" mass="94394">MDNVREKLYLAALLHDIGKFYQRADHGSVSKSMFLKGEYKSESPFCPMYNGRYTHRHVLWTAQFMDEYKSIFPQQDAKVLDELIHIAAGHHLLADRLSDLGKIIKEADCLSSGMDRTSGDGLKDVQDETDTSWDAFKKKRMVSILDTINADVIKKDWYHYPIDKMKLSKDYFPKKSFDSAPDYLRLWEEFTTEFTLIRASSYRALSETLLSLLLKYTSCIPSSTIDFADVSLYDHLKTTAALAVSLYDYNKAGSQEESPFLLIGADFSGIQSYIYQIVSKYAGKNLKGRSFYLRLLSDTVVRYLLKELDLFQANIMYNSGGSFYLLAPNTEFVKEKLKQAVLNIEQKLFETHGTTLFVAIDSVEVSKEILMRKSGSLGDVWAELFDRRDKKKATKFAAQAIASYDQLFTPSHKGGNAQIDTITGEEFLDGEKMVRKEDLLLKPINAKQIELGAKLRDFDIMVVKEGTPLDFWDNKLHITPLDLDFTYYFLKEQDWVDKSKFLKDKGLLSVVTMNGKGGDCSFMKPVDDINNIVYGLEFYGGNETDGTKFSTFEEMCDNSDKFSSLGVLRMDVDNLGSIFQRGLLPEKASLSRYVALSRSFDFFFSGYLNTLWQETDPKKSFIIYSGGDDVFIVGSWDVTILLAEKINEDFKKFACDNPIFSLSAGIAFISPKFPIMKGADESDREEKNAKKHTCAEWEKNSISFMQTPLNWDKEYGVVARLKTEMVGLLKKGEMPKSFLSKIMSHCANAKIKGHRITVPKTYWLLTYDLSRMKMRSTEAVKAMIEQCINEVCNKKGATLNGEHIITDYHPLELWNFAARWAELEYRS</sequence>
<dbReference type="Proteomes" id="UP000396835">
    <property type="component" value="Unassembled WGS sequence"/>
</dbReference>
<keyword evidence="7" id="KW-0255">Endonuclease</keyword>
<organism evidence="14 15">
    <name type="scientific">Prevotella heparinolytica</name>
    <dbReference type="NCBI Taxonomy" id="28113"/>
    <lineage>
        <taxon>Bacteria</taxon>
        <taxon>Pseudomonadati</taxon>
        <taxon>Bacteroidota</taxon>
        <taxon>Bacteroidia</taxon>
        <taxon>Bacteroidales</taxon>
        <taxon>Bacteroidaceae</taxon>
        <taxon>Bacteroides</taxon>
    </lineage>
</organism>
<keyword evidence="6" id="KW-0547">Nucleotide-binding</keyword>
<dbReference type="NCBIfam" id="TIGR02578">
    <property type="entry name" value="cas_TM1811_Csm1"/>
    <property type="match status" value="1"/>
</dbReference>
<dbReference type="InterPro" id="IPR054767">
    <property type="entry name" value="Cas10-Cmr2_palm2"/>
</dbReference>
<dbReference type="GO" id="GO:0004519">
    <property type="term" value="F:endonuclease activity"/>
    <property type="evidence" value="ECO:0007669"/>
    <property type="project" value="UniProtKB-KW"/>
</dbReference>
<gene>
    <name evidence="14" type="ORF">NCTC7812_01363</name>
</gene>
<keyword evidence="5" id="KW-0540">Nuclease</keyword>
<keyword evidence="10" id="KW-0067">ATP-binding</keyword>
<proteinExistence type="inferred from homology"/>